<keyword evidence="2" id="KW-0378">Hydrolase</keyword>
<keyword evidence="3" id="KW-1185">Reference proteome</keyword>
<evidence type="ECO:0000313" key="2">
    <source>
        <dbReference type="EMBL" id="WZW98194.1"/>
    </source>
</evidence>
<feature type="domain" description="Alpha/beta hydrolase fold-5" evidence="1">
    <location>
        <begin position="76"/>
        <end position="236"/>
    </location>
</feature>
<gene>
    <name evidence="2" type="ORF">PCC79_15080</name>
</gene>
<name>A0ABZ3C628_9ACTN</name>
<protein>
    <submittedName>
        <fullName evidence="2">Alpha/beta hydrolase</fullName>
    </submittedName>
</protein>
<sequence length="254" mass="25908">MPKKRSGGLRLALLVVLVGLLGYGIGILQPLVVRAPLVVGQDAVVADAAPSRARLADAGGTVLVVEPTDRPATLAFVLYPGALVRPQAYEWIGHALASGGVTTLIPEFGADLAFTGIDRAETVAASLAPGLRVVVGGHSLGGAMAAQYAAGHKDAVAGLVLLGAYPGNGVDLRDAAFPALTLLAEHDGVINPEGLEAGRDRLPPVHEEVVVAGAVHAFFGRYGPQADDGVPTVTRAEAERQITATLLRFTGGVA</sequence>
<evidence type="ECO:0000313" key="3">
    <source>
        <dbReference type="Proteomes" id="UP001434337"/>
    </source>
</evidence>
<dbReference type="Proteomes" id="UP001434337">
    <property type="component" value="Chromosome"/>
</dbReference>
<reference evidence="2 3" key="1">
    <citation type="journal article" date="2023" name="Environ Microbiome">
        <title>A coral-associated actinobacterium mitigates coral bleaching under heat stress.</title>
        <authorList>
            <person name="Li J."/>
            <person name="Zou Y."/>
            <person name="Li Q."/>
            <person name="Zhang J."/>
            <person name="Bourne D.G."/>
            <person name="Lyu Y."/>
            <person name="Liu C."/>
            <person name="Zhang S."/>
        </authorList>
    </citation>
    <scope>NUCLEOTIDE SEQUENCE [LARGE SCALE GENOMIC DNA]</scope>
    <source>
        <strain evidence="2 3">SCSIO 13291</strain>
    </source>
</reference>
<dbReference type="InterPro" id="IPR029059">
    <property type="entry name" value="AB_hydrolase_5"/>
</dbReference>
<dbReference type="Gene3D" id="3.40.50.1820">
    <property type="entry name" value="alpha/beta hydrolase"/>
    <property type="match status" value="1"/>
</dbReference>
<proteinExistence type="predicted"/>
<organism evidence="2 3">
    <name type="scientific">Propioniciclava soli</name>
    <dbReference type="NCBI Taxonomy" id="2775081"/>
    <lineage>
        <taxon>Bacteria</taxon>
        <taxon>Bacillati</taxon>
        <taxon>Actinomycetota</taxon>
        <taxon>Actinomycetes</taxon>
        <taxon>Propionibacteriales</taxon>
        <taxon>Propionibacteriaceae</taxon>
        <taxon>Propioniciclava</taxon>
    </lineage>
</organism>
<dbReference type="SUPFAM" id="SSF53474">
    <property type="entry name" value="alpha/beta-Hydrolases"/>
    <property type="match status" value="1"/>
</dbReference>
<dbReference type="EMBL" id="CP115965">
    <property type="protein sequence ID" value="WZW98194.1"/>
    <property type="molecule type" value="Genomic_DNA"/>
</dbReference>
<evidence type="ECO:0000259" key="1">
    <source>
        <dbReference type="Pfam" id="PF12695"/>
    </source>
</evidence>
<dbReference type="InterPro" id="IPR029058">
    <property type="entry name" value="AB_hydrolase_fold"/>
</dbReference>
<dbReference type="Pfam" id="PF12695">
    <property type="entry name" value="Abhydrolase_5"/>
    <property type="match status" value="1"/>
</dbReference>
<accession>A0ABZ3C628</accession>
<dbReference type="RefSeq" id="WP_342372316.1">
    <property type="nucleotide sequence ID" value="NZ_CP115965.1"/>
</dbReference>
<dbReference type="GO" id="GO:0016787">
    <property type="term" value="F:hydrolase activity"/>
    <property type="evidence" value="ECO:0007669"/>
    <property type="project" value="UniProtKB-KW"/>
</dbReference>